<dbReference type="GeneID" id="84801727"/>
<evidence type="ECO:0000313" key="2">
    <source>
        <dbReference type="Proteomes" id="UP000427636"/>
    </source>
</evidence>
<sequence length="138" mass="16191">MLDQEQINKTLRLVSKEVKDYFGDKNVKLRAFESDYNTEVGLYPHIRYLIYKSWEIKISIVNLEYGGVMSYAVNIGDYYNLRSLVPYAIAESRISFNDSSEDIKKSLEVLDEYLIWRMTDAQKKTFGIPLDKEVLKED</sequence>
<dbReference type="RefSeq" id="WP_006364268.1">
    <property type="nucleotide sequence ID" value="NZ_CP046313.1"/>
</dbReference>
<accession>A0ABX6FE99</accession>
<organism evidence="1 2">
    <name type="scientific">Gemella sanguinis</name>
    <dbReference type="NCBI Taxonomy" id="84135"/>
    <lineage>
        <taxon>Bacteria</taxon>
        <taxon>Bacillati</taxon>
        <taxon>Bacillota</taxon>
        <taxon>Bacilli</taxon>
        <taxon>Bacillales</taxon>
        <taxon>Gemellaceae</taxon>
        <taxon>Gemella</taxon>
    </lineage>
</organism>
<evidence type="ECO:0000313" key="1">
    <source>
        <dbReference type="EMBL" id="QGS06858.1"/>
    </source>
</evidence>
<proteinExistence type="predicted"/>
<keyword evidence="2" id="KW-1185">Reference proteome</keyword>
<gene>
    <name evidence="1" type="ORF">FOC50_00465</name>
</gene>
<dbReference type="EMBL" id="CP046313">
    <property type="protein sequence ID" value="QGS06858.1"/>
    <property type="molecule type" value="Genomic_DNA"/>
</dbReference>
<name>A0ABX6FE99_9BACL</name>
<reference evidence="1 2" key="1">
    <citation type="submission" date="2019-11" db="EMBL/GenBank/DDBJ databases">
        <title>FDA dAtabase for Regulatory Grade micrObial Sequences (FDA-ARGOS): Supporting development and validation of Infectious Disease Dx tests.</title>
        <authorList>
            <person name="Turner S."/>
            <person name="Byrd R."/>
            <person name="Tallon L."/>
            <person name="Sadzewicz L."/>
            <person name="Vavikolanu K."/>
            <person name="Mehta A."/>
            <person name="Aluvathingal J."/>
            <person name="Nadendla S."/>
            <person name="Myers T."/>
            <person name="Yan Y."/>
            <person name="Sichtig H."/>
        </authorList>
    </citation>
    <scope>NUCLEOTIDE SEQUENCE [LARGE SCALE GENOMIC DNA]</scope>
    <source>
        <strain evidence="1 2">FDAARGOS_742</strain>
    </source>
</reference>
<protein>
    <submittedName>
        <fullName evidence="1">Uncharacterized protein</fullName>
    </submittedName>
</protein>
<dbReference type="Proteomes" id="UP000427636">
    <property type="component" value="Chromosome"/>
</dbReference>